<organism evidence="4">
    <name type="scientific">Fagus sylvatica</name>
    <name type="common">Beechnut</name>
    <dbReference type="NCBI Taxonomy" id="28930"/>
    <lineage>
        <taxon>Eukaryota</taxon>
        <taxon>Viridiplantae</taxon>
        <taxon>Streptophyta</taxon>
        <taxon>Embryophyta</taxon>
        <taxon>Tracheophyta</taxon>
        <taxon>Spermatophyta</taxon>
        <taxon>Magnoliopsida</taxon>
        <taxon>eudicotyledons</taxon>
        <taxon>Gunneridae</taxon>
        <taxon>Pentapetalae</taxon>
        <taxon>rosids</taxon>
        <taxon>fabids</taxon>
        <taxon>Fagales</taxon>
        <taxon>Fagaceae</taxon>
        <taxon>Fagus</taxon>
    </lineage>
</organism>
<dbReference type="InterPro" id="IPR001606">
    <property type="entry name" value="ARID_dom"/>
</dbReference>
<evidence type="ECO:0000313" key="4">
    <source>
        <dbReference type="EMBL" id="SPC91217.1"/>
    </source>
</evidence>
<dbReference type="InterPro" id="IPR000949">
    <property type="entry name" value="ELM2_dom"/>
</dbReference>
<keyword evidence="1" id="KW-0539">Nucleus</keyword>
<name>A0A2N9FK88_FAGSY</name>
<proteinExistence type="predicted"/>
<dbReference type="AlphaFoldDB" id="A0A2N9FK88"/>
<dbReference type="SMART" id="SM00501">
    <property type="entry name" value="BRIGHT"/>
    <property type="match status" value="1"/>
</dbReference>
<gene>
    <name evidence="4" type="ORF">FSB_LOCUS19099</name>
</gene>
<dbReference type="Gene3D" id="1.10.150.60">
    <property type="entry name" value="ARID DNA-binding domain"/>
    <property type="match status" value="1"/>
</dbReference>
<dbReference type="SMART" id="SM01014">
    <property type="entry name" value="ARID"/>
    <property type="match status" value="1"/>
</dbReference>
<feature type="domain" description="ELM2" evidence="3">
    <location>
        <begin position="433"/>
        <end position="477"/>
    </location>
</feature>
<evidence type="ECO:0000256" key="1">
    <source>
        <dbReference type="ARBA" id="ARBA00023242"/>
    </source>
</evidence>
<dbReference type="SMART" id="SM01189">
    <property type="entry name" value="ELM2"/>
    <property type="match status" value="1"/>
</dbReference>
<dbReference type="PANTHER" id="PTHR46410">
    <property type="entry name" value="AT-RICH INTERACTIVE DOMAIN-CONTAINING PROTEIN 2"/>
    <property type="match status" value="1"/>
</dbReference>
<dbReference type="InterPro" id="IPR036431">
    <property type="entry name" value="ARID_dom_sf"/>
</dbReference>
<evidence type="ECO:0000259" key="2">
    <source>
        <dbReference type="PROSITE" id="PS51011"/>
    </source>
</evidence>
<protein>
    <recommendedName>
        <fullName evidence="5">ARID domain-containing protein</fullName>
    </recommendedName>
</protein>
<reference evidence="4" key="1">
    <citation type="submission" date="2018-02" db="EMBL/GenBank/DDBJ databases">
        <authorList>
            <person name="Cohen D.B."/>
            <person name="Kent A.D."/>
        </authorList>
    </citation>
    <scope>NUCLEOTIDE SEQUENCE</scope>
</reference>
<dbReference type="GO" id="GO:0003677">
    <property type="term" value="F:DNA binding"/>
    <property type="evidence" value="ECO:0007669"/>
    <property type="project" value="InterPro"/>
</dbReference>
<dbReference type="PANTHER" id="PTHR46410:SF18">
    <property type="entry name" value="AT-RICH INTERACTIVE DOMAIN-CONTAINING PROTEIN 2"/>
    <property type="match status" value="1"/>
</dbReference>
<dbReference type="PROSITE" id="PS51011">
    <property type="entry name" value="ARID"/>
    <property type="match status" value="1"/>
</dbReference>
<dbReference type="SUPFAM" id="SSF46774">
    <property type="entry name" value="ARID-like"/>
    <property type="match status" value="1"/>
</dbReference>
<evidence type="ECO:0008006" key="5">
    <source>
        <dbReference type="Google" id="ProtNLM"/>
    </source>
</evidence>
<sequence>MAGWSSLTNGSALDCVEIVSDYQSNGYFVSNGNNSVKDGVFVGEVDDFQDDYKVKLRSLFDQVLSVFLEESTSKGVFRSFPAMLGDGRSLDLFKLFWVVRESGGFDMVSKKDLWAFVAEESGLDGRVTPSVKLICSKYVNELEKWFTARCRDRKLGNGKFSYDGDCNLLSLEVETEFRGLLSYVPGKKKKSVGLVKLESGKSGKYIDMGCGQNRFDLSDTNIACRMRDGVGKSQSDDDEKILDDDENSFRYDDNDHVILNSCISKKDCHSRKRKRESLAGMLKWVTQIATHPDDPSIGVIPEPSKWTEHEGKEFWGQAITAREALLRRRHVNPKTLVHMVLDIKKLKMHPSMYEDSSTSSHRSTERLRCSERLPNLAKCRQCLCCDSGSATPSKLSTHKLELDDDSNEQEPFTVDIAATNTIDGSPGDEPFEKQVSVGPDHQAEVPEWTGVDSESDSKWLGTCVWPLEHEEHNSPIETDPIGRGRPDLCGCRLPGSVKCVRFHIAEKKMKLKLELGLVFYHWRFDRMGEEVSLKWTAVEEKRFKDMVTSNILNHAFKCFPGKTRENLVSYYFNVLLVQRRRYQNRVTPKDIDSDDDESEFGSLSDGFGLEAIEVPGSNFLACSQNKQCTDFE</sequence>
<dbReference type="EMBL" id="OIVN01001213">
    <property type="protein sequence ID" value="SPC91217.1"/>
    <property type="molecule type" value="Genomic_DNA"/>
</dbReference>
<dbReference type="PROSITE" id="PS51156">
    <property type="entry name" value="ELM2"/>
    <property type="match status" value="1"/>
</dbReference>
<evidence type="ECO:0000259" key="3">
    <source>
        <dbReference type="PROSITE" id="PS51156"/>
    </source>
</evidence>
<dbReference type="CDD" id="cd16100">
    <property type="entry name" value="ARID"/>
    <property type="match status" value="1"/>
</dbReference>
<dbReference type="Pfam" id="PF01388">
    <property type="entry name" value="ARID"/>
    <property type="match status" value="1"/>
</dbReference>
<feature type="domain" description="ARID" evidence="2">
    <location>
        <begin position="54"/>
        <end position="147"/>
    </location>
</feature>
<accession>A0A2N9FK88</accession>